<feature type="domain" description="Pseudouridine synthase II N-terminal" evidence="7">
    <location>
        <begin position="33"/>
        <end position="153"/>
    </location>
</feature>
<protein>
    <recommendedName>
        <fullName evidence="5">tRNA pseudouridine synthase B</fullName>
        <ecNumber evidence="5">5.4.99.25</ecNumber>
    </recommendedName>
    <alternativeName>
        <fullName evidence="5">tRNA pseudouridine(55) synthase</fullName>
        <shortName evidence="5">Psi55 synthase</shortName>
    </alternativeName>
    <alternativeName>
        <fullName evidence="5">tRNA pseudouridylate synthase</fullName>
    </alternativeName>
    <alternativeName>
        <fullName evidence="5">tRNA-uridine isomerase</fullName>
    </alternativeName>
</protein>
<dbReference type="HOGENOM" id="CLU_032087_0_3_5"/>
<dbReference type="EMBL" id="CP009571">
    <property type="protein sequence ID" value="AIT06865.1"/>
    <property type="molecule type" value="Genomic_DNA"/>
</dbReference>
<feature type="region of interest" description="Disordered" evidence="6">
    <location>
        <begin position="165"/>
        <end position="219"/>
    </location>
</feature>
<dbReference type="Proteomes" id="UP000033200">
    <property type="component" value="Chromosome"/>
</dbReference>
<keyword evidence="4 5" id="KW-0413">Isomerase</keyword>
<dbReference type="GO" id="GO:0160148">
    <property type="term" value="F:tRNA pseudouridine(55) synthase activity"/>
    <property type="evidence" value="ECO:0007669"/>
    <property type="project" value="UniProtKB-EC"/>
</dbReference>
<evidence type="ECO:0000256" key="4">
    <source>
        <dbReference type="ARBA" id="ARBA00023235"/>
    </source>
</evidence>
<dbReference type="KEGG" id="stax:MC45_11320"/>
<dbReference type="AlphaFoldDB" id="A0A097EH14"/>
<dbReference type="eggNOG" id="COG0130">
    <property type="taxonomic scope" value="Bacteria"/>
</dbReference>
<proteinExistence type="inferred from homology"/>
<dbReference type="GO" id="GO:0003723">
    <property type="term" value="F:RNA binding"/>
    <property type="evidence" value="ECO:0007669"/>
    <property type="project" value="InterPro"/>
</dbReference>
<dbReference type="HAMAP" id="MF_01080">
    <property type="entry name" value="TruB_bact"/>
    <property type="match status" value="1"/>
</dbReference>
<name>A0A097EH14_9SPHN</name>
<comment type="similarity">
    <text evidence="2 5">Belongs to the pseudouridine synthase TruB family. Type 1 subfamily.</text>
</comment>
<gene>
    <name evidence="5" type="primary">truB</name>
    <name evidence="9" type="ORF">MC45_11320</name>
</gene>
<dbReference type="PANTHER" id="PTHR13767:SF2">
    <property type="entry name" value="PSEUDOURIDYLATE SYNTHASE TRUB1"/>
    <property type="match status" value="1"/>
</dbReference>
<evidence type="ECO:0000259" key="8">
    <source>
        <dbReference type="Pfam" id="PF16198"/>
    </source>
</evidence>
<feature type="domain" description="tRNA pseudouridylate synthase B C-terminal" evidence="8">
    <location>
        <begin position="245"/>
        <end position="303"/>
    </location>
</feature>
<evidence type="ECO:0000256" key="5">
    <source>
        <dbReference type="HAMAP-Rule" id="MF_01080"/>
    </source>
</evidence>
<dbReference type="NCBIfam" id="TIGR00431">
    <property type="entry name" value="TruB"/>
    <property type="match status" value="1"/>
</dbReference>
<comment type="catalytic activity">
    <reaction evidence="1 5">
        <text>uridine(55) in tRNA = pseudouridine(55) in tRNA</text>
        <dbReference type="Rhea" id="RHEA:42532"/>
        <dbReference type="Rhea" id="RHEA-COMP:10101"/>
        <dbReference type="Rhea" id="RHEA-COMP:10102"/>
        <dbReference type="ChEBI" id="CHEBI:65314"/>
        <dbReference type="ChEBI" id="CHEBI:65315"/>
        <dbReference type="EC" id="5.4.99.25"/>
    </reaction>
</comment>
<organism evidence="9 10">
    <name type="scientific">Sphingomonas taxi</name>
    <dbReference type="NCBI Taxonomy" id="1549858"/>
    <lineage>
        <taxon>Bacteria</taxon>
        <taxon>Pseudomonadati</taxon>
        <taxon>Pseudomonadota</taxon>
        <taxon>Alphaproteobacteria</taxon>
        <taxon>Sphingomonadales</taxon>
        <taxon>Sphingomonadaceae</taxon>
        <taxon>Sphingomonas</taxon>
    </lineage>
</organism>
<evidence type="ECO:0000256" key="6">
    <source>
        <dbReference type="SAM" id="MobiDB-lite"/>
    </source>
</evidence>
<keyword evidence="10" id="KW-1185">Reference proteome</keyword>
<dbReference type="GO" id="GO:1990481">
    <property type="term" value="P:mRNA pseudouridine synthesis"/>
    <property type="evidence" value="ECO:0007669"/>
    <property type="project" value="TreeGrafter"/>
</dbReference>
<dbReference type="InterPro" id="IPR032819">
    <property type="entry name" value="TruB_C"/>
</dbReference>
<evidence type="ECO:0000256" key="3">
    <source>
        <dbReference type="ARBA" id="ARBA00022694"/>
    </source>
</evidence>
<keyword evidence="3 5" id="KW-0819">tRNA processing</keyword>
<dbReference type="GO" id="GO:0031119">
    <property type="term" value="P:tRNA pseudouridine synthesis"/>
    <property type="evidence" value="ECO:0007669"/>
    <property type="project" value="UniProtKB-UniRule"/>
</dbReference>
<evidence type="ECO:0000256" key="1">
    <source>
        <dbReference type="ARBA" id="ARBA00000385"/>
    </source>
</evidence>
<dbReference type="InterPro" id="IPR020103">
    <property type="entry name" value="PsdUridine_synth_cat_dom_sf"/>
</dbReference>
<dbReference type="SUPFAM" id="SSF55120">
    <property type="entry name" value="Pseudouridine synthase"/>
    <property type="match status" value="1"/>
</dbReference>
<evidence type="ECO:0000256" key="2">
    <source>
        <dbReference type="ARBA" id="ARBA00005642"/>
    </source>
</evidence>
<accession>A0A097EH14</accession>
<reference evidence="9 10" key="1">
    <citation type="submission" date="2014-09" db="EMBL/GenBank/DDBJ databases">
        <title>Using Illumina technology Improving SMRT sequencing Genome Assembly by RASTools.</title>
        <authorList>
            <person name="Zhou Y."/>
            <person name="Ma T."/>
            <person name="Liu T."/>
        </authorList>
    </citation>
    <scope>NUCLEOTIDE SEQUENCE [LARGE SCALE GENOMIC DNA]</scope>
    <source>
        <strain evidence="9 10">ATCC 55669</strain>
    </source>
</reference>
<dbReference type="PANTHER" id="PTHR13767">
    <property type="entry name" value="TRNA-PSEUDOURIDINE SYNTHASE"/>
    <property type="match status" value="1"/>
</dbReference>
<comment type="function">
    <text evidence="5">Responsible for synthesis of pseudouridine from uracil-55 in the psi GC loop of transfer RNAs.</text>
</comment>
<dbReference type="EC" id="5.4.99.25" evidence="5"/>
<evidence type="ECO:0000313" key="9">
    <source>
        <dbReference type="EMBL" id="AIT06865.1"/>
    </source>
</evidence>
<dbReference type="InterPro" id="IPR002501">
    <property type="entry name" value="PsdUridine_synth_N"/>
</dbReference>
<dbReference type="Gene3D" id="3.30.2350.10">
    <property type="entry name" value="Pseudouridine synthase"/>
    <property type="match status" value="1"/>
</dbReference>
<dbReference type="STRING" id="1549858.MC45_11320"/>
<dbReference type="CDD" id="cd02573">
    <property type="entry name" value="PseudoU_synth_EcTruB"/>
    <property type="match status" value="1"/>
</dbReference>
<dbReference type="RefSeq" id="WP_038663135.1">
    <property type="nucleotide sequence ID" value="NZ_CP009571.1"/>
</dbReference>
<evidence type="ECO:0000313" key="10">
    <source>
        <dbReference type="Proteomes" id="UP000033200"/>
    </source>
</evidence>
<dbReference type="Pfam" id="PF01509">
    <property type="entry name" value="TruB_N"/>
    <property type="match status" value="1"/>
</dbReference>
<dbReference type="Pfam" id="PF16198">
    <property type="entry name" value="TruB_C_2"/>
    <property type="match status" value="1"/>
</dbReference>
<dbReference type="InterPro" id="IPR014780">
    <property type="entry name" value="tRNA_psdUridine_synth_TruB"/>
</dbReference>
<feature type="active site" description="Nucleophile" evidence="5">
    <location>
        <position position="43"/>
    </location>
</feature>
<evidence type="ECO:0000259" key="7">
    <source>
        <dbReference type="Pfam" id="PF01509"/>
    </source>
</evidence>
<sequence length="362" mass="37971">MHGWIIIDKPLGLGSTQVVSAVKRALRQGGYGKFKVGHGGTLDPLATGVLPVAVGEATKLAGRMLDSDKVYDFTIRFGEQTDTLDAEGTVIATSDVRPTAAQVAAVLPRFTGPITQVPPAYSALKVDGARAYDLARAGEEVVLAGRQVTIHALYSSPQTIYSSPARGRWQAEGLTEGEDTATSASVETPPPPLACGERSPAQGWIAPGNPRSCRGHDRPCAPADAREELGEITLTAHVSKGTYIRSLARDIALALGTVGHVTMLRRTKAGPFDLAPAISLDKLAEAGMARSLEQIILPLRAGLDDIPALSLTPEQAGALRQGRVLSGIAGDDGQYFACDGDIPVALIEVEAAEARVVRGFNL</sequence>